<dbReference type="STRING" id="252740.A0A423VJP4"/>
<dbReference type="PROSITE" id="PS00028">
    <property type="entry name" value="ZINC_FINGER_C2H2_1"/>
    <property type="match status" value="1"/>
</dbReference>
<feature type="region of interest" description="Disordered" evidence="1">
    <location>
        <begin position="1"/>
        <end position="123"/>
    </location>
</feature>
<keyword evidence="4" id="KW-1185">Reference proteome</keyword>
<dbReference type="EMBL" id="LJZO01000045">
    <property type="protein sequence ID" value="ROV91126.1"/>
    <property type="molecule type" value="Genomic_DNA"/>
</dbReference>
<feature type="compositionally biased region" description="Basic and acidic residues" evidence="1">
    <location>
        <begin position="181"/>
        <end position="202"/>
    </location>
</feature>
<reference evidence="3 4" key="1">
    <citation type="submission" date="2015-09" db="EMBL/GenBank/DDBJ databases">
        <title>Host preference determinants of Valsa canker pathogens revealed by comparative genomics.</title>
        <authorList>
            <person name="Yin Z."/>
            <person name="Huang L."/>
        </authorList>
    </citation>
    <scope>NUCLEOTIDE SEQUENCE [LARGE SCALE GENOMIC DNA]</scope>
    <source>
        <strain evidence="3 4">YSFL</strain>
    </source>
</reference>
<organism evidence="3 4">
    <name type="scientific">Cytospora chrysosperma</name>
    <name type="common">Cytospora canker fungus</name>
    <name type="synonym">Sphaeria chrysosperma</name>
    <dbReference type="NCBI Taxonomy" id="252740"/>
    <lineage>
        <taxon>Eukaryota</taxon>
        <taxon>Fungi</taxon>
        <taxon>Dikarya</taxon>
        <taxon>Ascomycota</taxon>
        <taxon>Pezizomycotina</taxon>
        <taxon>Sordariomycetes</taxon>
        <taxon>Sordariomycetidae</taxon>
        <taxon>Diaporthales</taxon>
        <taxon>Cytosporaceae</taxon>
        <taxon>Cytospora</taxon>
    </lineage>
</organism>
<dbReference type="Proteomes" id="UP000284375">
    <property type="component" value="Unassembled WGS sequence"/>
</dbReference>
<feature type="compositionally biased region" description="Polar residues" evidence="1">
    <location>
        <begin position="548"/>
        <end position="560"/>
    </location>
</feature>
<feature type="region of interest" description="Disordered" evidence="1">
    <location>
        <begin position="137"/>
        <end position="267"/>
    </location>
</feature>
<feature type="compositionally biased region" description="Acidic residues" evidence="1">
    <location>
        <begin position="159"/>
        <end position="180"/>
    </location>
</feature>
<evidence type="ECO:0000256" key="1">
    <source>
        <dbReference type="SAM" id="MobiDB-lite"/>
    </source>
</evidence>
<dbReference type="InterPro" id="IPR013087">
    <property type="entry name" value="Znf_C2H2_type"/>
</dbReference>
<evidence type="ECO:0000313" key="3">
    <source>
        <dbReference type="EMBL" id="ROV91126.1"/>
    </source>
</evidence>
<name>A0A423VJP4_CYTCH</name>
<feature type="domain" description="C2H2-type" evidence="2">
    <location>
        <begin position="299"/>
        <end position="322"/>
    </location>
</feature>
<feature type="compositionally biased region" description="Gly residues" evidence="1">
    <location>
        <begin position="72"/>
        <end position="82"/>
    </location>
</feature>
<gene>
    <name evidence="3" type="ORF">VSDG_07825</name>
</gene>
<feature type="region of interest" description="Disordered" evidence="1">
    <location>
        <begin position="546"/>
        <end position="667"/>
    </location>
</feature>
<sequence>MSLHRVLSKKGVGKDARKRSAYDIDGALNDAAGATRDVKRRQQPKPVSLKPPSTAHSSRGVLGASASRLQGPPGGSGTGVLGGSQVASGGARGIYSAPSKRRRKHFRLTGSTSPKRDLPKASAVPFHVDRLSFAAHQIPKIASPLVKNAFNPADRTAEVLDDESSTSDDSESDDGSDDDSDATRGGRHPIDATGLKEGERIEFSASPNESSEDSESEVYNSSEDDKNEDDDNSMKGLSAEDNGSDARSSSKEIPNAPSGKPYNMFKNEDGTLEKVKGALFPDGYQLQYLASFPEHRFICPVRNCRKLFIERLSLVGHFSAAHSRCHFIDNLDKDATLTVQRKVANGRSIVVSQRPLGDSAPAPDPPSLPSKASQTSRRRSAEVEDINEAEYDPARVTEPRHKAPSIRQPSERGTLTKPTARGPANAKATWSFGSTAPELFTVEAADIKSDVWTEIRPFVHIRWLSSFQNKHERSAFLQAITLPKRNKVDKAWVEGTYKSHQKNTKSLISLVFHVVGVRAACSGCERRSMERKRNCMILPPEAKDMQELQETSNPAPTSLPTRVAKSASRPTPHSAKDLSMPTPPQSMSHSPIPVPVLPLRPQASQAYGPVEGSNDGPVRRSGLRSVGLSEVKINNHSDSIENNDDLTSGPVYTDDVKSNDEPVSAGSNTVASGLASAAPSRSSAVVSKAFMLFGEITQLPDHEQDKVYDKIVAMLGVASGAPTSTRTAAPGKTQGSVSHQYYGPAADGWEIAPGRLTSGGEPVAFSTSSLRRKAVTSSSAQYVTPTEKVLNKHIMALEHLKIKPEIDWDCKFSVTQGMVKVKMEDVEANVGYGGVLLVKHECIVTNAWHDESHIQVWWKQVDE</sequence>
<feature type="compositionally biased region" description="Basic and acidic residues" evidence="1">
    <location>
        <begin position="392"/>
        <end position="401"/>
    </location>
</feature>
<evidence type="ECO:0000259" key="2">
    <source>
        <dbReference type="PROSITE" id="PS00028"/>
    </source>
</evidence>
<feature type="compositionally biased region" description="Polar residues" evidence="1">
    <location>
        <begin position="407"/>
        <end position="417"/>
    </location>
</feature>
<protein>
    <recommendedName>
        <fullName evidence="2">C2H2-type domain-containing protein</fullName>
    </recommendedName>
</protein>
<dbReference type="AlphaFoldDB" id="A0A423VJP4"/>
<feature type="compositionally biased region" description="Basic and acidic residues" evidence="1">
    <location>
        <begin position="12"/>
        <end position="22"/>
    </location>
</feature>
<proteinExistence type="predicted"/>
<accession>A0A423VJP4</accession>
<feature type="region of interest" description="Disordered" evidence="1">
    <location>
        <begin position="349"/>
        <end position="428"/>
    </location>
</feature>
<evidence type="ECO:0000313" key="4">
    <source>
        <dbReference type="Proteomes" id="UP000284375"/>
    </source>
</evidence>
<comment type="caution">
    <text evidence="3">The sequence shown here is derived from an EMBL/GenBank/DDBJ whole genome shotgun (WGS) entry which is preliminary data.</text>
</comment>
<dbReference type="OrthoDB" id="5240210at2759"/>